<comment type="caution">
    <text evidence="3">The sequence shown here is derived from an EMBL/GenBank/DDBJ whole genome shotgun (WGS) entry which is preliminary data.</text>
</comment>
<organism evidence="3 4">
    <name type="scientific">Pseudoxanthomonas daejeonensis</name>
    <dbReference type="NCBI Taxonomy" id="266062"/>
    <lineage>
        <taxon>Bacteria</taxon>
        <taxon>Pseudomonadati</taxon>
        <taxon>Pseudomonadota</taxon>
        <taxon>Gammaproteobacteria</taxon>
        <taxon>Lysobacterales</taxon>
        <taxon>Lysobacteraceae</taxon>
        <taxon>Pseudoxanthomonas</taxon>
    </lineage>
</organism>
<feature type="domain" description="HDOD" evidence="2">
    <location>
        <begin position="69"/>
        <end position="261"/>
    </location>
</feature>
<dbReference type="Pfam" id="PF08668">
    <property type="entry name" value="HDOD"/>
    <property type="match status" value="1"/>
</dbReference>
<dbReference type="RefSeq" id="WP_162410554.1">
    <property type="nucleotide sequence ID" value="NZ_PDWN01000009.1"/>
</dbReference>
<keyword evidence="4" id="KW-1185">Reference proteome</keyword>
<dbReference type="SUPFAM" id="SSF109604">
    <property type="entry name" value="HD-domain/PDEase-like"/>
    <property type="match status" value="1"/>
</dbReference>
<dbReference type="PANTHER" id="PTHR33525:SF6">
    <property type="entry name" value="HDOD DOMAIN-CONTAINING PROTEIN"/>
    <property type="match status" value="1"/>
</dbReference>
<dbReference type="EMBL" id="PDWN01000009">
    <property type="protein sequence ID" value="KAF1694127.1"/>
    <property type="molecule type" value="Genomic_DNA"/>
</dbReference>
<dbReference type="Proteomes" id="UP000788419">
    <property type="component" value="Unassembled WGS sequence"/>
</dbReference>
<accession>A0ABQ6Z6P4</accession>
<sequence>MPGRSQAGHAADAAPGVDGSDSDPGRQWALPLVESALGHDRVAPGATDDEVVRAAERALSRFASEPQRLPRRPQLLPELLGTLNDDEASGKRIAALIARDPALAAALLRLANSSLYRIQPAPVESLDRAVALIGTEGLRRLVAVALMQPVMRTERGMFGRLPERIWEHTQHAALEGARVAREVEGEDAFAAQLLALLQGLGAIVVVQTLRDEAAGRGQETMPPERVADVLQRWSPRIGRLVAAEWQLSPRLLGALDEQALDDVAAMGGLGRALASAGPAALASMDLGQALA</sequence>
<evidence type="ECO:0000259" key="2">
    <source>
        <dbReference type="PROSITE" id="PS51833"/>
    </source>
</evidence>
<feature type="region of interest" description="Disordered" evidence="1">
    <location>
        <begin position="1"/>
        <end position="28"/>
    </location>
</feature>
<dbReference type="Gene3D" id="1.10.3210.10">
    <property type="entry name" value="Hypothetical protein af1432"/>
    <property type="match status" value="1"/>
</dbReference>
<dbReference type="PANTHER" id="PTHR33525">
    <property type="match status" value="1"/>
</dbReference>
<name>A0ABQ6Z6P4_9GAMM</name>
<protein>
    <submittedName>
        <fullName evidence="3">Signal transduction protein</fullName>
    </submittedName>
</protein>
<dbReference type="PROSITE" id="PS51833">
    <property type="entry name" value="HDOD"/>
    <property type="match status" value="1"/>
</dbReference>
<proteinExistence type="predicted"/>
<evidence type="ECO:0000313" key="3">
    <source>
        <dbReference type="EMBL" id="KAF1694127.1"/>
    </source>
</evidence>
<gene>
    <name evidence="3" type="ORF">CSC65_10550</name>
</gene>
<reference evidence="3 4" key="1">
    <citation type="submission" date="2017-10" db="EMBL/GenBank/DDBJ databases">
        <title>Whole genome sequencing of members of genus Pseudoxanthomonas.</title>
        <authorList>
            <person name="Kumar S."/>
            <person name="Bansal K."/>
            <person name="Kaur A."/>
            <person name="Patil P."/>
            <person name="Sharma S."/>
            <person name="Patil P.B."/>
        </authorList>
    </citation>
    <scope>NUCLEOTIDE SEQUENCE [LARGE SCALE GENOMIC DNA]</scope>
    <source>
        <strain evidence="3 4">DSM 17801</strain>
    </source>
</reference>
<evidence type="ECO:0000313" key="4">
    <source>
        <dbReference type="Proteomes" id="UP000788419"/>
    </source>
</evidence>
<dbReference type="InterPro" id="IPR052340">
    <property type="entry name" value="RNase_Y/CdgJ"/>
</dbReference>
<evidence type="ECO:0000256" key="1">
    <source>
        <dbReference type="SAM" id="MobiDB-lite"/>
    </source>
</evidence>
<dbReference type="InterPro" id="IPR013976">
    <property type="entry name" value="HDOD"/>
</dbReference>